<keyword evidence="4" id="KW-0138">CF(0)</keyword>
<comment type="similarity">
    <text evidence="2">Belongs to the ATPase A chain family.</text>
</comment>
<keyword evidence="7 12" id="KW-1133">Transmembrane helix</keyword>
<organism evidence="13">
    <name type="scientific">Trisidos kiyonoi</name>
    <name type="common">Ark clam</name>
    <name type="synonym">Arca kiyonoi</name>
    <dbReference type="NCBI Taxonomy" id="935009"/>
    <lineage>
        <taxon>Eukaryota</taxon>
        <taxon>Metazoa</taxon>
        <taxon>Spiralia</taxon>
        <taxon>Lophotrochozoa</taxon>
        <taxon>Mollusca</taxon>
        <taxon>Bivalvia</taxon>
        <taxon>Autobranchia</taxon>
        <taxon>Pteriomorphia</taxon>
        <taxon>Arcoida</taxon>
        <taxon>Arcoidea</taxon>
        <taxon>Arcidae</taxon>
        <taxon>Trisidos</taxon>
    </lineage>
</organism>
<dbReference type="PANTHER" id="PTHR11410:SF0">
    <property type="entry name" value="ATP SYNTHASE SUBUNIT A"/>
    <property type="match status" value="1"/>
</dbReference>
<feature type="transmembrane region" description="Helical" evidence="12">
    <location>
        <begin position="194"/>
        <end position="221"/>
    </location>
</feature>
<dbReference type="PRINTS" id="PR00123">
    <property type="entry name" value="ATPASEA"/>
</dbReference>
<keyword evidence="5 12" id="KW-0812">Transmembrane</keyword>
<evidence type="ECO:0000256" key="3">
    <source>
        <dbReference type="ARBA" id="ARBA00022448"/>
    </source>
</evidence>
<dbReference type="Gene3D" id="1.20.120.220">
    <property type="entry name" value="ATP synthase, F0 complex, subunit A"/>
    <property type="match status" value="1"/>
</dbReference>
<proteinExistence type="inferred from homology"/>
<feature type="transmembrane region" description="Helical" evidence="12">
    <location>
        <begin position="101"/>
        <end position="120"/>
    </location>
</feature>
<dbReference type="PANTHER" id="PTHR11410">
    <property type="entry name" value="ATP SYNTHASE SUBUNIT A"/>
    <property type="match status" value="1"/>
</dbReference>
<keyword evidence="13" id="KW-0496">Mitochondrion</keyword>
<evidence type="ECO:0000256" key="10">
    <source>
        <dbReference type="ARBA" id="ARBA00023310"/>
    </source>
</evidence>
<evidence type="ECO:0000256" key="4">
    <source>
        <dbReference type="ARBA" id="ARBA00022547"/>
    </source>
</evidence>
<protein>
    <recommendedName>
        <fullName evidence="11">ATP synthase subunit a</fullName>
    </recommendedName>
</protein>
<dbReference type="InterPro" id="IPR045083">
    <property type="entry name" value="ATP_synth_F0_asu_bact/mt"/>
</dbReference>
<evidence type="ECO:0000256" key="2">
    <source>
        <dbReference type="ARBA" id="ARBA00006810"/>
    </source>
</evidence>
<evidence type="ECO:0000256" key="1">
    <source>
        <dbReference type="ARBA" id="ARBA00004141"/>
    </source>
</evidence>
<evidence type="ECO:0000256" key="9">
    <source>
        <dbReference type="ARBA" id="ARBA00023136"/>
    </source>
</evidence>
<geneLocation type="mitochondrion" evidence="13"/>
<keyword evidence="10" id="KW-0066">ATP synthesis</keyword>
<evidence type="ECO:0000256" key="11">
    <source>
        <dbReference type="RuleBase" id="RU004450"/>
    </source>
</evidence>
<evidence type="ECO:0000256" key="6">
    <source>
        <dbReference type="ARBA" id="ARBA00022781"/>
    </source>
</evidence>
<keyword evidence="3" id="KW-0813">Transport</keyword>
<feature type="transmembrane region" description="Helical" evidence="12">
    <location>
        <begin position="20"/>
        <end position="40"/>
    </location>
</feature>
<keyword evidence="8" id="KW-0406">Ion transport</keyword>
<gene>
    <name evidence="13" type="primary">Atp6</name>
</gene>
<dbReference type="AlphaFoldDB" id="A0A1U9ALR1"/>
<evidence type="ECO:0000256" key="7">
    <source>
        <dbReference type="ARBA" id="ARBA00022989"/>
    </source>
</evidence>
<evidence type="ECO:0000256" key="5">
    <source>
        <dbReference type="ARBA" id="ARBA00022692"/>
    </source>
</evidence>
<evidence type="ECO:0000256" key="8">
    <source>
        <dbReference type="ARBA" id="ARBA00023065"/>
    </source>
</evidence>
<name>A0A1U9ALR1_TRIKY</name>
<reference evidence="13" key="1">
    <citation type="submission" date="2016-03" db="EMBL/GenBank/DDBJ databases">
        <authorList>
            <person name="Ploux O."/>
        </authorList>
    </citation>
    <scope>NUCLEOTIDE SEQUENCE</scope>
</reference>
<dbReference type="GO" id="GO:0005743">
    <property type="term" value="C:mitochondrial inner membrane"/>
    <property type="evidence" value="ECO:0007669"/>
    <property type="project" value="UniProtKB-SubCell"/>
</dbReference>
<dbReference type="GO" id="GO:0046933">
    <property type="term" value="F:proton-transporting ATP synthase activity, rotational mechanism"/>
    <property type="evidence" value="ECO:0007669"/>
    <property type="project" value="TreeGrafter"/>
</dbReference>
<dbReference type="SUPFAM" id="SSF81336">
    <property type="entry name" value="F1F0 ATP synthase subunit A"/>
    <property type="match status" value="1"/>
</dbReference>
<keyword evidence="6" id="KW-0375">Hydrogen ion transport</keyword>
<keyword evidence="9 12" id="KW-0472">Membrane</keyword>
<dbReference type="CDD" id="cd00310">
    <property type="entry name" value="ATP-synt_Fo_a_6"/>
    <property type="match status" value="1"/>
</dbReference>
<evidence type="ECO:0000313" key="13">
    <source>
        <dbReference type="EMBL" id="ANQ92697.1"/>
    </source>
</evidence>
<dbReference type="EMBL" id="KU975161">
    <property type="protein sequence ID" value="ANQ92697.1"/>
    <property type="molecule type" value="Genomic_DNA"/>
</dbReference>
<dbReference type="InterPro" id="IPR035908">
    <property type="entry name" value="F0_ATP_A_sf"/>
</dbReference>
<dbReference type="Pfam" id="PF00119">
    <property type="entry name" value="ATP-synt_A"/>
    <property type="match status" value="1"/>
</dbReference>
<accession>A0A1U9ALR1</accession>
<dbReference type="InterPro" id="IPR000568">
    <property type="entry name" value="ATP_synth_F0_asu"/>
</dbReference>
<evidence type="ECO:0000256" key="12">
    <source>
        <dbReference type="SAM" id="Phobius"/>
    </source>
</evidence>
<feature type="transmembrane region" description="Helical" evidence="12">
    <location>
        <begin position="166"/>
        <end position="187"/>
    </location>
</feature>
<sequence>MMSLFQMFDVWVGGGYPVVLGGLVIVVGFWLGFVVMFGIVEVYSSSVGHGLCFVKHIFNGLCVGGKFYAGFNHSLICLCLFILFMNFSGMVPGVINWSSHFLAPFFLGVSFWASSFMTRVKRMTKVLGSFVPEGCPLAISWLVMYVEILSTWFRPITLSSRLMGNVVLGKILIFLSALLATVSMWGFSSSVLGVFFVLFAVVIFSVVFLFELVVCFLQSYIFGMLVSSYTKGE</sequence>
<dbReference type="GO" id="GO:0045259">
    <property type="term" value="C:proton-transporting ATP synthase complex"/>
    <property type="evidence" value="ECO:0007669"/>
    <property type="project" value="UniProtKB-KW"/>
</dbReference>
<comment type="subcellular location">
    <subcellularLocation>
        <location evidence="1">Membrane</location>
        <topology evidence="1">Multi-pass membrane protein</topology>
    </subcellularLocation>
    <subcellularLocation>
        <location evidence="11">Mitochondrion inner membrane</location>
        <topology evidence="11">Multi-pass membrane protein</topology>
    </subcellularLocation>
</comment>